<evidence type="ECO:0000256" key="5">
    <source>
        <dbReference type="ARBA" id="ARBA00022729"/>
    </source>
</evidence>
<evidence type="ECO:0000313" key="11">
    <source>
        <dbReference type="RefSeq" id="XP_015264043.1"/>
    </source>
</evidence>
<dbReference type="SUPFAM" id="SSF47266">
    <property type="entry name" value="4-helical cytokines"/>
    <property type="match status" value="1"/>
</dbReference>
<feature type="chain" id="PRO_5045742680" evidence="9">
    <location>
        <begin position="25"/>
        <end position="196"/>
    </location>
</feature>
<sequence>MNAILTQGWLHICLVMLFFSEVSSQSCTSLRVQLTTTTKNSLGLLKSKMRTNLPLQCLSDMRDFVATQEILKEIQTSLEENPKVAIHEIFQQIIRTFNQNRTETAWDENSMAAFQTRLHQQVQHLGRCLSAEMENDIPSPRGQNIQLTRLRVKRYFQRIDNFLNEKQHGLCAWEIVQIEVKRCLLLVDQLTNRIQN</sequence>
<evidence type="ECO:0000313" key="10">
    <source>
        <dbReference type="Proteomes" id="UP000694871"/>
    </source>
</evidence>
<dbReference type="Gene3D" id="1.20.1250.10">
    <property type="match status" value="1"/>
</dbReference>
<evidence type="ECO:0000256" key="3">
    <source>
        <dbReference type="ARBA" id="ARBA00022514"/>
    </source>
</evidence>
<gene>
    <name evidence="11" type="primary">LOC107108156</name>
</gene>
<dbReference type="SMART" id="SM00076">
    <property type="entry name" value="IFabd"/>
    <property type="match status" value="1"/>
</dbReference>
<comment type="subcellular location">
    <subcellularLocation>
        <location evidence="1">Secreted</location>
    </subcellularLocation>
</comment>
<dbReference type="PANTHER" id="PTHR11691">
    <property type="entry name" value="TYPE I INTERFERON"/>
    <property type="match status" value="1"/>
</dbReference>
<name>A0ABM1JRF6_GEKJA</name>
<feature type="signal peptide" evidence="9">
    <location>
        <begin position="1"/>
        <end position="24"/>
    </location>
</feature>
<dbReference type="InterPro" id="IPR000471">
    <property type="entry name" value="Interferon_alpha/beta/delta"/>
</dbReference>
<organism evidence="10 11">
    <name type="scientific">Gekko japonicus</name>
    <name type="common">Schlegel's Japanese gecko</name>
    <dbReference type="NCBI Taxonomy" id="146911"/>
    <lineage>
        <taxon>Eukaryota</taxon>
        <taxon>Metazoa</taxon>
        <taxon>Chordata</taxon>
        <taxon>Craniata</taxon>
        <taxon>Vertebrata</taxon>
        <taxon>Euteleostomi</taxon>
        <taxon>Lepidosauria</taxon>
        <taxon>Squamata</taxon>
        <taxon>Bifurcata</taxon>
        <taxon>Gekkota</taxon>
        <taxon>Gekkonidae</taxon>
        <taxon>Gekkoninae</taxon>
        <taxon>Gekko</taxon>
    </lineage>
</organism>
<evidence type="ECO:0000256" key="2">
    <source>
        <dbReference type="ARBA" id="ARBA00011033"/>
    </source>
</evidence>
<keyword evidence="4" id="KW-0964">Secreted</keyword>
<evidence type="ECO:0000256" key="6">
    <source>
        <dbReference type="ARBA" id="ARBA00023118"/>
    </source>
</evidence>
<dbReference type="PROSITE" id="PS00252">
    <property type="entry name" value="INTERFERON_A_B_D"/>
    <property type="match status" value="1"/>
</dbReference>
<keyword evidence="5 9" id="KW-0732">Signal</keyword>
<dbReference type="PANTHER" id="PTHR11691:SF73">
    <property type="entry name" value="INTERFERON BETA"/>
    <property type="match status" value="1"/>
</dbReference>
<evidence type="ECO:0000256" key="9">
    <source>
        <dbReference type="SAM" id="SignalP"/>
    </source>
</evidence>
<accession>A0ABM1JRF6</accession>
<protein>
    <submittedName>
        <fullName evidence="11">Interferon kappa-like</fullName>
    </submittedName>
</protein>
<keyword evidence="10" id="KW-1185">Reference proteome</keyword>
<dbReference type="Proteomes" id="UP000694871">
    <property type="component" value="Unplaced"/>
</dbReference>
<dbReference type="InterPro" id="IPR009079">
    <property type="entry name" value="4_helix_cytokine-like_core"/>
</dbReference>
<keyword evidence="6 8" id="KW-0051">Antiviral defense</keyword>
<dbReference type="RefSeq" id="XP_015264043.1">
    <property type="nucleotide sequence ID" value="XM_015408557.1"/>
</dbReference>
<keyword evidence="3 8" id="KW-0202">Cytokine</keyword>
<evidence type="ECO:0000256" key="7">
    <source>
        <dbReference type="ARBA" id="ARBA00023157"/>
    </source>
</evidence>
<comment type="similarity">
    <text evidence="2 8">Belongs to the alpha/beta interferon family.</text>
</comment>
<reference evidence="11" key="1">
    <citation type="submission" date="2025-08" db="UniProtKB">
        <authorList>
            <consortium name="RefSeq"/>
        </authorList>
    </citation>
    <scope>IDENTIFICATION</scope>
</reference>
<proteinExistence type="inferred from homology"/>
<dbReference type="GeneID" id="107108156"/>
<keyword evidence="7" id="KW-1015">Disulfide bond</keyword>
<evidence type="ECO:0000256" key="1">
    <source>
        <dbReference type="ARBA" id="ARBA00004613"/>
    </source>
</evidence>
<evidence type="ECO:0000256" key="4">
    <source>
        <dbReference type="ARBA" id="ARBA00022525"/>
    </source>
</evidence>
<evidence type="ECO:0000256" key="8">
    <source>
        <dbReference type="RuleBase" id="RU000436"/>
    </source>
</evidence>
<dbReference type="Pfam" id="PF00143">
    <property type="entry name" value="Interferon"/>
    <property type="match status" value="1"/>
</dbReference>
<dbReference type="PRINTS" id="PR00266">
    <property type="entry name" value="INTERFERONAB"/>
</dbReference>